<dbReference type="PANTHER" id="PTHR23026">
    <property type="entry name" value="NADPH NITROREDUCTASE"/>
    <property type="match status" value="1"/>
</dbReference>
<sequence length="363" mass="39763">MSTPPADQHATRPTRHPAGPPPGPSTGRAAGRPAASPPGRPVSPSANPLASELGVRRLLVAAGQAPSVLNTQPWRFTVVRREFVELLADPDRRLRVSDPRGRSQHVSCGAALFNLRLAVRAAGLRPVVWLQPDPELDPGLLAAVRMGDTPPATGRHRELYDLIWTRRTNREPFDDRRVPPAVLAELRIAASREGAALLPLDRRATADILEFAALAEEELAHDADYRAELAAWTMPGAHADGVPRHVRGPRPAGDPAPVRDFGQHSGRARFEARPQLAVLTTPGDRPLDWLRAGQALQRVLLTAARHGVSASFLNQPLDLRDMRRRRDPRHRRGHAQMIIRLGYGPFVARAPRRPAAELETSHV</sequence>
<reference evidence="2 3" key="1">
    <citation type="submission" date="2020-08" db="EMBL/GenBank/DDBJ databases">
        <title>Sequencing the genomes of 1000 actinobacteria strains.</title>
        <authorList>
            <person name="Klenk H.-P."/>
        </authorList>
    </citation>
    <scope>NUCLEOTIDE SEQUENCE [LARGE SCALE GENOMIC DNA]</scope>
    <source>
        <strain evidence="2 3">DSM 45913</strain>
    </source>
</reference>
<dbReference type="AlphaFoldDB" id="A0A7X0F102"/>
<evidence type="ECO:0000313" key="2">
    <source>
        <dbReference type="EMBL" id="MBB6349069.1"/>
    </source>
</evidence>
<evidence type="ECO:0000256" key="1">
    <source>
        <dbReference type="SAM" id="MobiDB-lite"/>
    </source>
</evidence>
<dbReference type="RefSeq" id="WP_185086701.1">
    <property type="nucleotide sequence ID" value="NZ_JACHJB010000002.1"/>
</dbReference>
<organism evidence="2 3">
    <name type="scientific">Nonomuraea muscovyensis</name>
    <dbReference type="NCBI Taxonomy" id="1124761"/>
    <lineage>
        <taxon>Bacteria</taxon>
        <taxon>Bacillati</taxon>
        <taxon>Actinomycetota</taxon>
        <taxon>Actinomycetes</taxon>
        <taxon>Streptosporangiales</taxon>
        <taxon>Streptosporangiaceae</taxon>
        <taxon>Nonomuraea</taxon>
    </lineage>
</organism>
<feature type="compositionally biased region" description="Low complexity" evidence="1">
    <location>
        <begin position="25"/>
        <end position="34"/>
    </location>
</feature>
<dbReference type="GO" id="GO:0016491">
    <property type="term" value="F:oxidoreductase activity"/>
    <property type="evidence" value="ECO:0007669"/>
    <property type="project" value="InterPro"/>
</dbReference>
<name>A0A7X0F102_9ACTN</name>
<dbReference type="Proteomes" id="UP000583800">
    <property type="component" value="Unassembled WGS sequence"/>
</dbReference>
<dbReference type="Gene3D" id="3.40.109.10">
    <property type="entry name" value="NADH Oxidase"/>
    <property type="match status" value="2"/>
</dbReference>
<dbReference type="InterPro" id="IPR000415">
    <property type="entry name" value="Nitroreductase-like"/>
</dbReference>
<dbReference type="InterPro" id="IPR050627">
    <property type="entry name" value="Nitroreductase/BluB"/>
</dbReference>
<dbReference type="NCBIfam" id="NF047509">
    <property type="entry name" value="Rv3131_FMN_oxido"/>
    <property type="match status" value="1"/>
</dbReference>
<keyword evidence="3" id="KW-1185">Reference proteome</keyword>
<feature type="region of interest" description="Disordered" evidence="1">
    <location>
        <begin position="1"/>
        <end position="48"/>
    </location>
</feature>
<evidence type="ECO:0008006" key="4">
    <source>
        <dbReference type="Google" id="ProtNLM"/>
    </source>
</evidence>
<proteinExistence type="predicted"/>
<dbReference type="EMBL" id="JACHJB010000002">
    <property type="protein sequence ID" value="MBB6349069.1"/>
    <property type="molecule type" value="Genomic_DNA"/>
</dbReference>
<evidence type="ECO:0000313" key="3">
    <source>
        <dbReference type="Proteomes" id="UP000583800"/>
    </source>
</evidence>
<protein>
    <recommendedName>
        <fullName evidence="4">Nitroreductase</fullName>
    </recommendedName>
</protein>
<dbReference type="SUPFAM" id="SSF55469">
    <property type="entry name" value="FMN-dependent nitroreductase-like"/>
    <property type="match status" value="2"/>
</dbReference>
<gene>
    <name evidence="2" type="ORF">FHU36_005614</name>
</gene>
<accession>A0A7X0F102</accession>
<comment type="caution">
    <text evidence="2">The sequence shown here is derived from an EMBL/GenBank/DDBJ whole genome shotgun (WGS) entry which is preliminary data.</text>
</comment>
<dbReference type="PANTHER" id="PTHR23026:SF123">
    <property type="entry name" value="NAD(P)H NITROREDUCTASE RV3131-RELATED"/>
    <property type="match status" value="1"/>
</dbReference>